<evidence type="ECO:0000256" key="1">
    <source>
        <dbReference type="SAM" id="MobiDB-lite"/>
    </source>
</evidence>
<dbReference type="AlphaFoldDB" id="A0A518EKL0"/>
<protein>
    <recommendedName>
        <fullName evidence="5">Lipoprotein</fullName>
    </recommendedName>
</protein>
<accession>A0A518EKL0</accession>
<sequence precursor="true">MRFLLLVSCLVAIVGCAAPGSSVPDGYPSSATASTVYSVPDGRSGQEVEVQTIYRAPIATRRLPALFGVRLKGGKELVPTEFAFAVATSTDAAIVRTLESADYLRYDIKSGKTTPYDFEQLGLVKAGVGAKSGYVGTTKQAGGRWTVTLLDHDALPVATLEDVRAGAFARPESSKVAASRTQPIDYLDGDVFVIHFDPLEGTKHAAIYNRQGVRITPRFPSIGTVLGAIDPTVSEYEQVGKHTAVLPLDDEMSPETAGLVWPTRDDGTIAPKPEGLLGLRPMRKWGAKTGLVFGWQALWQTPQGPRWAMYLQYVIDPAKLRATQDNAIYTDLELTARTVRQSAESTTQRTTILASEGPASDQDRPWVALTPYADGTLVQVYEQAMPVGELKSTLQKDGESARIASWKESKRRYDQEVARRERVRLQAQARAEAEAKRLENDRALMRGLLGRGKIAEAEQLAWSIDAAALAEVSRKAPSQVSLNALSAARYHATSSAEFKRLSHILASRQFEMQQAAQPSRRVVESRGSTWRPRSQAELNREAHVTRMDYINGKSNWYIP</sequence>
<evidence type="ECO:0000256" key="2">
    <source>
        <dbReference type="SAM" id="SignalP"/>
    </source>
</evidence>
<evidence type="ECO:0008006" key="5">
    <source>
        <dbReference type="Google" id="ProtNLM"/>
    </source>
</evidence>
<dbReference type="Proteomes" id="UP000320390">
    <property type="component" value="Chromosome"/>
</dbReference>
<dbReference type="PROSITE" id="PS51257">
    <property type="entry name" value="PROKAR_LIPOPROTEIN"/>
    <property type="match status" value="1"/>
</dbReference>
<feature type="signal peptide" evidence="2">
    <location>
        <begin position="1"/>
        <end position="17"/>
    </location>
</feature>
<keyword evidence="4" id="KW-1185">Reference proteome</keyword>
<organism evidence="3 4">
    <name type="scientific">Saltatorellus ferox</name>
    <dbReference type="NCBI Taxonomy" id="2528018"/>
    <lineage>
        <taxon>Bacteria</taxon>
        <taxon>Pseudomonadati</taxon>
        <taxon>Planctomycetota</taxon>
        <taxon>Planctomycetia</taxon>
        <taxon>Planctomycetia incertae sedis</taxon>
        <taxon>Saltatorellus</taxon>
    </lineage>
</organism>
<evidence type="ECO:0000313" key="3">
    <source>
        <dbReference type="EMBL" id="QDV04634.1"/>
    </source>
</evidence>
<feature type="chain" id="PRO_5021952623" description="Lipoprotein" evidence="2">
    <location>
        <begin position="18"/>
        <end position="559"/>
    </location>
</feature>
<feature type="region of interest" description="Disordered" evidence="1">
    <location>
        <begin position="341"/>
        <end position="360"/>
    </location>
</feature>
<keyword evidence="2" id="KW-0732">Signal</keyword>
<evidence type="ECO:0000313" key="4">
    <source>
        <dbReference type="Proteomes" id="UP000320390"/>
    </source>
</evidence>
<reference evidence="3 4" key="1">
    <citation type="submission" date="2019-02" db="EMBL/GenBank/DDBJ databases">
        <title>Deep-cultivation of Planctomycetes and their phenomic and genomic characterization uncovers novel biology.</title>
        <authorList>
            <person name="Wiegand S."/>
            <person name="Jogler M."/>
            <person name="Boedeker C."/>
            <person name="Pinto D."/>
            <person name="Vollmers J."/>
            <person name="Rivas-Marin E."/>
            <person name="Kohn T."/>
            <person name="Peeters S.H."/>
            <person name="Heuer A."/>
            <person name="Rast P."/>
            <person name="Oberbeckmann S."/>
            <person name="Bunk B."/>
            <person name="Jeske O."/>
            <person name="Meyerdierks A."/>
            <person name="Storesund J.E."/>
            <person name="Kallscheuer N."/>
            <person name="Luecker S."/>
            <person name="Lage O.M."/>
            <person name="Pohl T."/>
            <person name="Merkel B.J."/>
            <person name="Hornburger P."/>
            <person name="Mueller R.-W."/>
            <person name="Bruemmer F."/>
            <person name="Labrenz M."/>
            <person name="Spormann A.M."/>
            <person name="Op den Camp H."/>
            <person name="Overmann J."/>
            <person name="Amann R."/>
            <person name="Jetten M.S.M."/>
            <person name="Mascher T."/>
            <person name="Medema M.H."/>
            <person name="Devos D.P."/>
            <person name="Kaster A.-K."/>
            <person name="Ovreas L."/>
            <person name="Rohde M."/>
            <person name="Galperin M.Y."/>
            <person name="Jogler C."/>
        </authorList>
    </citation>
    <scope>NUCLEOTIDE SEQUENCE [LARGE SCALE GENOMIC DNA]</scope>
    <source>
        <strain evidence="3 4">Poly30</strain>
    </source>
</reference>
<proteinExistence type="predicted"/>
<name>A0A518EKL0_9BACT</name>
<gene>
    <name evidence="3" type="ORF">Poly30_01250</name>
</gene>
<dbReference type="RefSeq" id="WP_145194088.1">
    <property type="nucleotide sequence ID" value="NZ_CP036434.1"/>
</dbReference>
<dbReference type="EMBL" id="CP036434">
    <property type="protein sequence ID" value="QDV04634.1"/>
    <property type="molecule type" value="Genomic_DNA"/>
</dbReference>
<feature type="compositionally biased region" description="Polar residues" evidence="1">
    <location>
        <begin position="341"/>
        <end position="353"/>
    </location>
</feature>